<feature type="region of interest" description="Disordered" evidence="1">
    <location>
        <begin position="1"/>
        <end position="24"/>
    </location>
</feature>
<name>A0A8H8P170_9AGAM</name>
<dbReference type="Proteomes" id="UP000650533">
    <property type="component" value="Chromosome 8"/>
</dbReference>
<feature type="compositionally biased region" description="Low complexity" evidence="1">
    <location>
        <begin position="135"/>
        <end position="144"/>
    </location>
</feature>
<sequence length="271" mass="29355">MPSSTAILSQRPQSGYSQSTNSHRARTLVIATQRQKIHRQSCSPTTFTGACKNTTISQRKQFRAFESNRLQPKISARTSTRPAWNPSTNLHSKRRAPDTPAQPVTITVPLIPASTDEERAAPVRTSQPSIKHVSTTHPISTSPSPDYALNSGSPMPALTIGLLAPLRSLPPPLRTLEPNSQSKFAIYEPMYECAKEAPSDAEVARMKNQLCKGRLSDCKCGPAICASDALEVVKANPEIDSFGSSLIDDIMAITFPICSLRVSAISACLKD</sequence>
<dbReference type="AlphaFoldDB" id="A0A8H8P170"/>
<feature type="compositionally biased region" description="Polar residues" evidence="1">
    <location>
        <begin position="124"/>
        <end position="133"/>
    </location>
</feature>
<evidence type="ECO:0000313" key="3">
    <source>
        <dbReference type="Proteomes" id="UP000650533"/>
    </source>
</evidence>
<dbReference type="GeneID" id="67031982"/>
<feature type="compositionally biased region" description="Polar residues" evidence="1">
    <location>
        <begin position="76"/>
        <end position="90"/>
    </location>
</feature>
<proteinExistence type="predicted"/>
<dbReference type="EMBL" id="CP059665">
    <property type="protein sequence ID" value="QRW22116.1"/>
    <property type="molecule type" value="Genomic_DNA"/>
</dbReference>
<protein>
    <submittedName>
        <fullName evidence="2">Uncharacterized protein</fullName>
    </submittedName>
</protein>
<dbReference type="KEGG" id="rsx:RhiXN_09703"/>
<gene>
    <name evidence="2" type="ORF">RhiXN_09703</name>
</gene>
<feature type="region of interest" description="Disordered" evidence="1">
    <location>
        <begin position="75"/>
        <end position="102"/>
    </location>
</feature>
<dbReference type="RefSeq" id="XP_043182353.1">
    <property type="nucleotide sequence ID" value="XM_043329519.1"/>
</dbReference>
<evidence type="ECO:0000256" key="1">
    <source>
        <dbReference type="SAM" id="MobiDB-lite"/>
    </source>
</evidence>
<evidence type="ECO:0000313" key="2">
    <source>
        <dbReference type="EMBL" id="QRW22116.1"/>
    </source>
</evidence>
<reference evidence="2" key="1">
    <citation type="submission" date="2020-05" db="EMBL/GenBank/DDBJ databases">
        <title>Evolutionary and genomic comparisons of hybrid uninucleate and nonhybrid Rhizoctonia fungi.</title>
        <authorList>
            <person name="Li C."/>
            <person name="Chen X."/>
        </authorList>
    </citation>
    <scope>NUCLEOTIDE SEQUENCE</scope>
    <source>
        <strain evidence="2">AG-1 IA</strain>
    </source>
</reference>
<feature type="region of interest" description="Disordered" evidence="1">
    <location>
        <begin position="117"/>
        <end position="144"/>
    </location>
</feature>
<organism evidence="2 3">
    <name type="scientific">Rhizoctonia solani</name>
    <dbReference type="NCBI Taxonomy" id="456999"/>
    <lineage>
        <taxon>Eukaryota</taxon>
        <taxon>Fungi</taxon>
        <taxon>Dikarya</taxon>
        <taxon>Basidiomycota</taxon>
        <taxon>Agaricomycotina</taxon>
        <taxon>Agaricomycetes</taxon>
        <taxon>Cantharellales</taxon>
        <taxon>Ceratobasidiaceae</taxon>
        <taxon>Rhizoctonia</taxon>
    </lineage>
</organism>
<accession>A0A8H8P170</accession>
<feature type="compositionally biased region" description="Polar residues" evidence="1">
    <location>
        <begin position="1"/>
        <end position="22"/>
    </location>
</feature>